<evidence type="ECO:0000313" key="2">
    <source>
        <dbReference type="EMBL" id="NJQ00591.1"/>
    </source>
</evidence>
<sequence>MPTSRSDTRRGGTVAPARPHHPAHIWWSPVLISAFFGFYAGFLDQEGGAPLGWAWLVGGVSGVALLAVWLAFHAVRGKLLLEVRAACYGALTGGAVGYLVGLSGASVLKSAAIGFFVGAGMGVAVYYRLFTRPRRPARR</sequence>
<organism evidence="2 3">
    <name type="scientific">Streptomyces zingiberis</name>
    <dbReference type="NCBI Taxonomy" id="2053010"/>
    <lineage>
        <taxon>Bacteria</taxon>
        <taxon>Bacillati</taxon>
        <taxon>Actinomycetota</taxon>
        <taxon>Actinomycetes</taxon>
        <taxon>Kitasatosporales</taxon>
        <taxon>Streptomycetaceae</taxon>
        <taxon>Streptomyces</taxon>
    </lineage>
</organism>
<keyword evidence="1" id="KW-1133">Transmembrane helix</keyword>
<protein>
    <submittedName>
        <fullName evidence="2">Uncharacterized protein</fullName>
    </submittedName>
</protein>
<keyword evidence="3" id="KW-1185">Reference proteome</keyword>
<keyword evidence="1" id="KW-0472">Membrane</keyword>
<feature type="transmembrane region" description="Helical" evidence="1">
    <location>
        <begin position="25"/>
        <end position="42"/>
    </location>
</feature>
<keyword evidence="1" id="KW-0812">Transmembrane</keyword>
<evidence type="ECO:0000256" key="1">
    <source>
        <dbReference type="SAM" id="Phobius"/>
    </source>
</evidence>
<evidence type="ECO:0000313" key="3">
    <source>
        <dbReference type="Proteomes" id="UP000695264"/>
    </source>
</evidence>
<feature type="transmembrane region" description="Helical" evidence="1">
    <location>
        <begin position="85"/>
        <end position="105"/>
    </location>
</feature>
<dbReference type="Proteomes" id="UP000695264">
    <property type="component" value="Unassembled WGS sequence"/>
</dbReference>
<accession>A0ABX1BS91</accession>
<gene>
    <name evidence="2" type="ORF">HCK00_08570</name>
</gene>
<comment type="caution">
    <text evidence="2">The sequence shown here is derived from an EMBL/GenBank/DDBJ whole genome shotgun (WGS) entry which is preliminary data.</text>
</comment>
<dbReference type="EMBL" id="JAATEN010000005">
    <property type="protein sequence ID" value="NJQ00591.1"/>
    <property type="molecule type" value="Genomic_DNA"/>
</dbReference>
<feature type="transmembrane region" description="Helical" evidence="1">
    <location>
        <begin position="54"/>
        <end position="73"/>
    </location>
</feature>
<name>A0ABX1BS91_9ACTN</name>
<proteinExistence type="predicted"/>
<feature type="transmembrane region" description="Helical" evidence="1">
    <location>
        <begin position="111"/>
        <end position="130"/>
    </location>
</feature>
<dbReference type="RefSeq" id="WP_168101198.1">
    <property type="nucleotide sequence ID" value="NZ_JAATEN010000005.1"/>
</dbReference>
<reference evidence="2 3" key="1">
    <citation type="submission" date="2020-03" db="EMBL/GenBank/DDBJ databases">
        <title>WGS of actinomycetes isolated from Thailand.</title>
        <authorList>
            <person name="Thawai C."/>
        </authorList>
    </citation>
    <scope>NUCLEOTIDE SEQUENCE [LARGE SCALE GENOMIC DNA]</scope>
    <source>
        <strain evidence="2 3">PLAI 1-29</strain>
    </source>
</reference>